<dbReference type="AlphaFoldDB" id="A0A8J7ACH1"/>
<evidence type="ECO:0000313" key="2">
    <source>
        <dbReference type="EMBL" id="MBE9077666.1"/>
    </source>
</evidence>
<comment type="caution">
    <text evidence="2">The sequence shown here is derived from an EMBL/GenBank/DDBJ whole genome shotgun (WGS) entry which is preliminary data.</text>
</comment>
<sequence length="64" mass="7589">MDLQDWDALRRNGVQESHRQSLDSHRLRCPNAQHRHRDATPEERKRLLDFEENLLAATALTDRV</sequence>
<name>A0A8J7ACH1_9CYAN</name>
<proteinExistence type="predicted"/>
<gene>
    <name evidence="2" type="ORF">IQ241_10215</name>
</gene>
<accession>A0A8J7ACH1</accession>
<evidence type="ECO:0000313" key="3">
    <source>
        <dbReference type="Proteomes" id="UP000636505"/>
    </source>
</evidence>
<reference evidence="2" key="1">
    <citation type="submission" date="2020-10" db="EMBL/GenBank/DDBJ databases">
        <authorList>
            <person name="Castelo-Branco R."/>
            <person name="Eusebio N."/>
            <person name="Adriana R."/>
            <person name="Vieira A."/>
            <person name="Brugerolle De Fraissinette N."/>
            <person name="Rezende De Castro R."/>
            <person name="Schneider M.P."/>
            <person name="Vasconcelos V."/>
            <person name="Leao P.N."/>
        </authorList>
    </citation>
    <scope>NUCLEOTIDE SEQUENCE</scope>
    <source>
        <strain evidence="2">LEGE 07310</strain>
    </source>
</reference>
<organism evidence="2 3">
    <name type="scientific">Vasconcelosia minhoensis LEGE 07310</name>
    <dbReference type="NCBI Taxonomy" id="915328"/>
    <lineage>
        <taxon>Bacteria</taxon>
        <taxon>Bacillati</taxon>
        <taxon>Cyanobacteriota</taxon>
        <taxon>Cyanophyceae</taxon>
        <taxon>Nodosilineales</taxon>
        <taxon>Cymatolegaceae</taxon>
        <taxon>Vasconcelosia</taxon>
        <taxon>Vasconcelosia minhoensis</taxon>
    </lineage>
</organism>
<dbReference type="EMBL" id="JADEXG010000019">
    <property type="protein sequence ID" value="MBE9077666.1"/>
    <property type="molecule type" value="Genomic_DNA"/>
</dbReference>
<dbReference type="Proteomes" id="UP000636505">
    <property type="component" value="Unassembled WGS sequence"/>
</dbReference>
<feature type="region of interest" description="Disordered" evidence="1">
    <location>
        <begin position="1"/>
        <end position="41"/>
    </location>
</feature>
<keyword evidence="3" id="KW-1185">Reference proteome</keyword>
<evidence type="ECO:0000256" key="1">
    <source>
        <dbReference type="SAM" id="MobiDB-lite"/>
    </source>
</evidence>
<feature type="compositionally biased region" description="Basic and acidic residues" evidence="1">
    <location>
        <begin position="16"/>
        <end position="26"/>
    </location>
</feature>
<protein>
    <submittedName>
        <fullName evidence="2">Uncharacterized protein</fullName>
    </submittedName>
</protein>
<dbReference type="RefSeq" id="WP_193906664.1">
    <property type="nucleotide sequence ID" value="NZ_JADEXG010000019.1"/>
</dbReference>